<evidence type="ECO:0000256" key="1">
    <source>
        <dbReference type="SAM" id="MobiDB-lite"/>
    </source>
</evidence>
<evidence type="ECO:0000313" key="3">
    <source>
        <dbReference type="Proteomes" id="UP001159641"/>
    </source>
</evidence>
<feature type="region of interest" description="Disordered" evidence="1">
    <location>
        <begin position="175"/>
        <end position="200"/>
    </location>
</feature>
<reference evidence="2 3" key="1">
    <citation type="submission" date="2022-11" db="EMBL/GenBank/DDBJ databases">
        <title>Whole genome sequence of Eschrichtius robustus ER-17-0199.</title>
        <authorList>
            <person name="Bruniche-Olsen A."/>
            <person name="Black A.N."/>
            <person name="Fields C.J."/>
            <person name="Walden K."/>
            <person name="Dewoody J.A."/>
        </authorList>
    </citation>
    <scope>NUCLEOTIDE SEQUENCE [LARGE SCALE GENOMIC DNA]</scope>
    <source>
        <strain evidence="2">ER-17-0199</strain>
        <tissue evidence="2">Blubber</tissue>
    </source>
</reference>
<name>A0AB34HY83_ESCRO</name>
<dbReference type="EMBL" id="JAIQCJ010000544">
    <property type="protein sequence ID" value="KAJ8795945.1"/>
    <property type="molecule type" value="Genomic_DNA"/>
</dbReference>
<protein>
    <submittedName>
        <fullName evidence="2">Uncharacterized protein</fullName>
    </submittedName>
</protein>
<comment type="caution">
    <text evidence="2">The sequence shown here is derived from an EMBL/GenBank/DDBJ whole genome shotgun (WGS) entry which is preliminary data.</text>
</comment>
<dbReference type="AlphaFoldDB" id="A0AB34HY83"/>
<accession>A0AB34HY83</accession>
<proteinExistence type="predicted"/>
<gene>
    <name evidence="2" type="ORF">J1605_002707</name>
</gene>
<keyword evidence="3" id="KW-1185">Reference proteome</keyword>
<organism evidence="2 3">
    <name type="scientific">Eschrichtius robustus</name>
    <name type="common">California gray whale</name>
    <name type="synonym">Eschrichtius gibbosus</name>
    <dbReference type="NCBI Taxonomy" id="9764"/>
    <lineage>
        <taxon>Eukaryota</taxon>
        <taxon>Metazoa</taxon>
        <taxon>Chordata</taxon>
        <taxon>Craniata</taxon>
        <taxon>Vertebrata</taxon>
        <taxon>Euteleostomi</taxon>
        <taxon>Mammalia</taxon>
        <taxon>Eutheria</taxon>
        <taxon>Laurasiatheria</taxon>
        <taxon>Artiodactyla</taxon>
        <taxon>Whippomorpha</taxon>
        <taxon>Cetacea</taxon>
        <taxon>Mysticeti</taxon>
        <taxon>Eschrichtiidae</taxon>
        <taxon>Eschrichtius</taxon>
    </lineage>
</organism>
<feature type="region of interest" description="Disordered" evidence="1">
    <location>
        <begin position="61"/>
        <end position="103"/>
    </location>
</feature>
<dbReference type="Proteomes" id="UP001159641">
    <property type="component" value="Unassembled WGS sequence"/>
</dbReference>
<evidence type="ECO:0000313" key="2">
    <source>
        <dbReference type="EMBL" id="KAJ8795945.1"/>
    </source>
</evidence>
<sequence length="200" mass="21376">MAAAVGVRGRWELPPCSSPGWFLSLSALLSVAARGAFATTHWVVTEDGKIQQQVAARVSLSARARPRPGGDSPARPGPWLFGSARPRPQPAFPRSRCRGVGDLSPRTRPLPTCVLDLASAACKFSGFHPWGRATLPGSSCPGDIIWLSSFKTRIHYPSSGASLAHASPVLPEEVESRWQRPGVRESQGGDSFGTPRQCVI</sequence>